<protein>
    <submittedName>
        <fullName evidence="2">Uncharacterized protein</fullName>
    </submittedName>
</protein>
<accession>A0A9W7AHI4</accession>
<dbReference type="AlphaFoldDB" id="A0A9W7AHI4"/>
<evidence type="ECO:0000313" key="3">
    <source>
        <dbReference type="Proteomes" id="UP001165082"/>
    </source>
</evidence>
<dbReference type="EMBL" id="BRXZ01004213">
    <property type="protein sequence ID" value="GMH70681.1"/>
    <property type="molecule type" value="Genomic_DNA"/>
</dbReference>
<feature type="compositionally biased region" description="Basic residues" evidence="1">
    <location>
        <begin position="1"/>
        <end position="13"/>
    </location>
</feature>
<gene>
    <name evidence="2" type="ORF">TrRE_jg13481</name>
</gene>
<evidence type="ECO:0000313" key="2">
    <source>
        <dbReference type="EMBL" id="GMH70681.1"/>
    </source>
</evidence>
<organism evidence="2 3">
    <name type="scientific">Triparma retinervis</name>
    <dbReference type="NCBI Taxonomy" id="2557542"/>
    <lineage>
        <taxon>Eukaryota</taxon>
        <taxon>Sar</taxon>
        <taxon>Stramenopiles</taxon>
        <taxon>Ochrophyta</taxon>
        <taxon>Bolidophyceae</taxon>
        <taxon>Parmales</taxon>
        <taxon>Triparmaceae</taxon>
        <taxon>Triparma</taxon>
    </lineage>
</organism>
<comment type="caution">
    <text evidence="2">The sequence shown here is derived from an EMBL/GenBank/DDBJ whole genome shotgun (WGS) entry which is preliminary data.</text>
</comment>
<proteinExistence type="predicted"/>
<evidence type="ECO:0000256" key="1">
    <source>
        <dbReference type="SAM" id="MobiDB-lite"/>
    </source>
</evidence>
<name>A0A9W7AHI4_9STRA</name>
<keyword evidence="3" id="KW-1185">Reference proteome</keyword>
<reference evidence="2" key="1">
    <citation type="submission" date="2022-07" db="EMBL/GenBank/DDBJ databases">
        <title>Genome analysis of Parmales, a sister group of diatoms, reveals the evolutionary specialization of diatoms from phago-mixotrophs to photoautotrophs.</title>
        <authorList>
            <person name="Ban H."/>
            <person name="Sato S."/>
            <person name="Yoshikawa S."/>
            <person name="Kazumasa Y."/>
            <person name="Nakamura Y."/>
            <person name="Ichinomiya M."/>
            <person name="Saitoh K."/>
            <person name="Sato N."/>
            <person name="Blanc-Mathieu R."/>
            <person name="Endo H."/>
            <person name="Kuwata A."/>
            <person name="Ogata H."/>
        </authorList>
    </citation>
    <scope>NUCLEOTIDE SEQUENCE</scope>
</reference>
<dbReference type="Proteomes" id="UP001165082">
    <property type="component" value="Unassembled WGS sequence"/>
</dbReference>
<feature type="non-terminal residue" evidence="2">
    <location>
        <position position="131"/>
    </location>
</feature>
<sequence>MSAAAARRRKQKARQSASTSTDNLDDKVSSLLSSTDTPSHYEALQLLTSNTHRLLKSGNVPKALSCSQAGTVTLLKYGRVEIASQLGGTYLEALRDTRTRESGEVIRDINEISEEYRKCYDPSEEKDAKKT</sequence>
<dbReference type="OrthoDB" id="10252405at2759"/>
<feature type="region of interest" description="Disordered" evidence="1">
    <location>
        <begin position="1"/>
        <end position="35"/>
    </location>
</feature>
<dbReference type="InterPro" id="IPR011990">
    <property type="entry name" value="TPR-like_helical_dom_sf"/>
</dbReference>
<dbReference type="Gene3D" id="1.25.40.10">
    <property type="entry name" value="Tetratricopeptide repeat domain"/>
    <property type="match status" value="1"/>
</dbReference>